<evidence type="ECO:0000256" key="2">
    <source>
        <dbReference type="SAM" id="SignalP"/>
    </source>
</evidence>
<dbReference type="Gene3D" id="3.40.50.1820">
    <property type="entry name" value="alpha/beta hydrolase"/>
    <property type="match status" value="1"/>
</dbReference>
<dbReference type="GO" id="GO:0016787">
    <property type="term" value="F:hydrolase activity"/>
    <property type="evidence" value="ECO:0007669"/>
    <property type="project" value="UniProtKB-KW"/>
</dbReference>
<keyword evidence="2" id="KW-0732">Signal</keyword>
<name>A0A840V326_9BACT</name>
<organism evidence="5 6">
    <name type="scientific">Haloferula luteola</name>
    <dbReference type="NCBI Taxonomy" id="595692"/>
    <lineage>
        <taxon>Bacteria</taxon>
        <taxon>Pseudomonadati</taxon>
        <taxon>Verrucomicrobiota</taxon>
        <taxon>Verrucomicrobiia</taxon>
        <taxon>Verrucomicrobiales</taxon>
        <taxon>Verrucomicrobiaceae</taxon>
        <taxon>Haloferula</taxon>
    </lineage>
</organism>
<dbReference type="InterPro" id="IPR029058">
    <property type="entry name" value="AB_hydrolase_fold"/>
</dbReference>
<feature type="chain" id="PRO_5032908808" evidence="2">
    <location>
        <begin position="20"/>
        <end position="363"/>
    </location>
</feature>
<reference evidence="5 6" key="1">
    <citation type="submission" date="2020-08" db="EMBL/GenBank/DDBJ databases">
        <title>Genomic Encyclopedia of Type Strains, Phase IV (KMG-IV): sequencing the most valuable type-strain genomes for metagenomic binning, comparative biology and taxonomic classification.</title>
        <authorList>
            <person name="Goeker M."/>
        </authorList>
    </citation>
    <scope>NUCLEOTIDE SEQUENCE [LARGE SCALE GENOMIC DNA]</scope>
    <source>
        <strain evidence="5 6">YC6886</strain>
    </source>
</reference>
<dbReference type="SUPFAM" id="SSF53474">
    <property type="entry name" value="alpha/beta-Hydrolases"/>
    <property type="match status" value="1"/>
</dbReference>
<dbReference type="SUPFAM" id="SSF47473">
    <property type="entry name" value="EF-hand"/>
    <property type="match status" value="1"/>
</dbReference>
<evidence type="ECO:0000259" key="3">
    <source>
        <dbReference type="Pfam" id="PF13202"/>
    </source>
</evidence>
<dbReference type="InterPro" id="IPR049492">
    <property type="entry name" value="BD-FAE-like_dom"/>
</dbReference>
<dbReference type="GO" id="GO:0005509">
    <property type="term" value="F:calcium ion binding"/>
    <property type="evidence" value="ECO:0007669"/>
    <property type="project" value="InterPro"/>
</dbReference>
<sequence>MRGSLLSLLSLLLTLPALAQQDPFSHFDTNRNGRIEADELPAEARPFLGMVDLDQDGALSREEFDRVAANLQKWVPQEPENHATDFQNIDYVGNGHTRQTLDLYLPDQPAEKALPLLVYIHGGGWMSGTKQEGLGVAEILTATRQYAVASINYRLIQDALWPAQLDDCKAAIRFLRAHADTYGIDPDRIAVMGSSAGGHLATLLGTTSGEKSQEGAIGAFPTTSSKVKAVVDFFGPSNFETFYGEDVDFLEASRSSLAVRLLGTSDEEILRNARRASPTTWISPQDPPVFIAHGTRDTIVPFAQSAELETKLKAAGIEAHLIAIEGAGHGFASPELNRRVKAFLDRHLRGQSQPISTEPIPAR</sequence>
<feature type="domain" description="EF-hand" evidence="3">
    <location>
        <begin position="50"/>
        <end position="67"/>
    </location>
</feature>
<dbReference type="EMBL" id="JACHFD010000012">
    <property type="protein sequence ID" value="MBB5352395.1"/>
    <property type="molecule type" value="Genomic_DNA"/>
</dbReference>
<gene>
    <name evidence="5" type="ORF">HNR46_002640</name>
</gene>
<dbReference type="InterPro" id="IPR011992">
    <property type="entry name" value="EF-hand-dom_pair"/>
</dbReference>
<dbReference type="PANTHER" id="PTHR48081">
    <property type="entry name" value="AB HYDROLASE SUPERFAMILY PROTEIN C4A8.06C"/>
    <property type="match status" value="1"/>
</dbReference>
<proteinExistence type="predicted"/>
<feature type="domain" description="EF-hand" evidence="3">
    <location>
        <begin position="24"/>
        <end position="40"/>
    </location>
</feature>
<evidence type="ECO:0000256" key="1">
    <source>
        <dbReference type="ARBA" id="ARBA00022801"/>
    </source>
</evidence>
<evidence type="ECO:0000313" key="6">
    <source>
        <dbReference type="Proteomes" id="UP000557717"/>
    </source>
</evidence>
<dbReference type="Pfam" id="PF20434">
    <property type="entry name" value="BD-FAE"/>
    <property type="match status" value="1"/>
</dbReference>
<evidence type="ECO:0000313" key="5">
    <source>
        <dbReference type="EMBL" id="MBB5352395.1"/>
    </source>
</evidence>
<keyword evidence="1" id="KW-0378">Hydrolase</keyword>
<dbReference type="RefSeq" id="WP_184019401.1">
    <property type="nucleotide sequence ID" value="NZ_JACHFD010000012.1"/>
</dbReference>
<dbReference type="Proteomes" id="UP000557717">
    <property type="component" value="Unassembled WGS sequence"/>
</dbReference>
<dbReference type="InterPro" id="IPR050300">
    <property type="entry name" value="GDXG_lipolytic_enzyme"/>
</dbReference>
<keyword evidence="6" id="KW-1185">Reference proteome</keyword>
<accession>A0A840V326</accession>
<dbReference type="Gene3D" id="1.10.238.10">
    <property type="entry name" value="EF-hand"/>
    <property type="match status" value="1"/>
</dbReference>
<dbReference type="PANTHER" id="PTHR48081:SF13">
    <property type="entry name" value="ALPHA_BETA HYDROLASE"/>
    <property type="match status" value="1"/>
</dbReference>
<dbReference type="Pfam" id="PF13202">
    <property type="entry name" value="EF-hand_5"/>
    <property type="match status" value="2"/>
</dbReference>
<dbReference type="InterPro" id="IPR002048">
    <property type="entry name" value="EF_hand_dom"/>
</dbReference>
<dbReference type="PROSITE" id="PS00018">
    <property type="entry name" value="EF_HAND_1"/>
    <property type="match status" value="1"/>
</dbReference>
<dbReference type="InterPro" id="IPR018247">
    <property type="entry name" value="EF_Hand_1_Ca_BS"/>
</dbReference>
<evidence type="ECO:0000259" key="4">
    <source>
        <dbReference type="Pfam" id="PF20434"/>
    </source>
</evidence>
<comment type="caution">
    <text evidence="5">The sequence shown here is derived from an EMBL/GenBank/DDBJ whole genome shotgun (WGS) entry which is preliminary data.</text>
</comment>
<feature type="signal peptide" evidence="2">
    <location>
        <begin position="1"/>
        <end position="19"/>
    </location>
</feature>
<feature type="domain" description="BD-FAE-like" evidence="4">
    <location>
        <begin position="101"/>
        <end position="312"/>
    </location>
</feature>
<dbReference type="AlphaFoldDB" id="A0A840V326"/>
<protein>
    <submittedName>
        <fullName evidence="5">Acetyl esterase/lipase</fullName>
    </submittedName>
</protein>
<dbReference type="CDD" id="cd00051">
    <property type="entry name" value="EFh"/>
    <property type="match status" value="1"/>
</dbReference>